<feature type="transmembrane region" description="Helical" evidence="2">
    <location>
        <begin position="361"/>
        <end position="379"/>
    </location>
</feature>
<name>A0ABU6APQ6_9NOCA</name>
<evidence type="ECO:0000256" key="2">
    <source>
        <dbReference type="SAM" id="Phobius"/>
    </source>
</evidence>
<feature type="transmembrane region" description="Helical" evidence="2">
    <location>
        <begin position="391"/>
        <end position="413"/>
    </location>
</feature>
<feature type="transmembrane region" description="Helical" evidence="2">
    <location>
        <begin position="121"/>
        <end position="144"/>
    </location>
</feature>
<dbReference type="RefSeq" id="WP_195077490.1">
    <property type="nucleotide sequence ID" value="NZ_JAYESH010000001.1"/>
</dbReference>
<feature type="transmembrane region" description="Helical" evidence="2">
    <location>
        <begin position="425"/>
        <end position="443"/>
    </location>
</feature>
<proteinExistence type="predicted"/>
<dbReference type="Proteomes" id="UP001348098">
    <property type="component" value="Unassembled WGS sequence"/>
</dbReference>
<organism evidence="3 4">
    <name type="scientific">Nocardia implantans</name>
    <dbReference type="NCBI Taxonomy" id="3108168"/>
    <lineage>
        <taxon>Bacteria</taxon>
        <taxon>Bacillati</taxon>
        <taxon>Actinomycetota</taxon>
        <taxon>Actinomycetes</taxon>
        <taxon>Mycobacteriales</taxon>
        <taxon>Nocardiaceae</taxon>
        <taxon>Nocardia</taxon>
    </lineage>
</organism>
<feature type="compositionally biased region" description="Basic and acidic residues" evidence="1">
    <location>
        <begin position="815"/>
        <end position="824"/>
    </location>
</feature>
<keyword evidence="2" id="KW-0812">Transmembrane</keyword>
<protein>
    <submittedName>
        <fullName evidence="3">Uncharacterized protein</fullName>
    </submittedName>
</protein>
<feature type="region of interest" description="Disordered" evidence="1">
    <location>
        <begin position="793"/>
        <end position="824"/>
    </location>
</feature>
<reference evidence="3 4" key="1">
    <citation type="submission" date="2023-12" db="EMBL/GenBank/DDBJ databases">
        <title>novel species in genus Nocarida.</title>
        <authorList>
            <person name="Li Z."/>
        </authorList>
    </citation>
    <scope>NUCLEOTIDE SEQUENCE [LARGE SCALE GENOMIC DNA]</scope>
    <source>
        <strain evidence="3 4">CDC186</strain>
    </source>
</reference>
<dbReference type="EMBL" id="JAYKYQ010000002">
    <property type="protein sequence ID" value="MEB3509428.1"/>
    <property type="molecule type" value="Genomic_DNA"/>
</dbReference>
<feature type="transmembrane region" description="Helical" evidence="2">
    <location>
        <begin position="330"/>
        <end position="349"/>
    </location>
</feature>
<feature type="transmembrane region" description="Helical" evidence="2">
    <location>
        <begin position="201"/>
        <end position="220"/>
    </location>
</feature>
<sequence>MRSPLGSSTRARQASFGMPWEPQFWDAERWRPQMMFRRFRSWIAASRRRRRVAWIVLALFVLFVCPGLVHAVSIAQTGTPTQGAAPNSATSWMNVKDSFGVNVSSYRLVVDQGGVFNLGNFALWIILMPLFAVWLLCSTTGVWLPGEAMSFGWLNLITAPLRGMAQNFTGTIATPLLAGTAATIGAFFVAYFLVRFLIAKAVMQIVTMIVVAIVGVPILADPLAEALSADGFLVQGRDLGLSVAAGLNGNNNPNPDQLVSTLQATMADNFVRLPLQVWNFGHVVDSSPSCRAAWSSGMTAGSDDRVKNGMKSCGDSAAYAAVENPSVGQIGAGLLLLLCAIILLAFAAYLSIKIMWAVLDLIYYGFASVFGFAAGGYIYGPTQTFTVRCVVHGFIAAGKMAFFVIALGVYELLLGSLFRAANGQVMVVFVIGAGVEIVAIIQVRRLSRNIDEANDWVTNRIGAAIQSGGSTGGGGGGGGGSALGMGMGMGNSNVASSMTPLAMVGAISTINSSPLTAWLAGGRLNPLNPFSRVDYIDKKNKAKGLKTKDLREAAHAGLYDRVAAANAARRGIRRSGNSQRSERGAAFAMENVTHLLGSGGPQSGGYHALLMAGVPEHIAQRAIEARTDIIRHADAEPLASKHLANVVAAHKHLENAFNSNDRHMYMARLHGLEASVDRYRGDYPGGVSFERSALNRLGLSYIRNPEEKFIKDLQTIASGPAAGNHIELGGQRVFMTANEADRMRSWISNEHALRVQAATNWVAENPNDFQRIRALRSEVDKAAQTDQWAAGRSITGAVSLPQPSAARRLPTPAGNRDRNEPIPERLLDAIRFQRAHP</sequence>
<comment type="caution">
    <text evidence="3">The sequence shown here is derived from an EMBL/GenBank/DDBJ whole genome shotgun (WGS) entry which is preliminary data.</text>
</comment>
<feature type="transmembrane region" description="Helical" evidence="2">
    <location>
        <begin position="151"/>
        <end position="169"/>
    </location>
</feature>
<evidence type="ECO:0000313" key="4">
    <source>
        <dbReference type="Proteomes" id="UP001348098"/>
    </source>
</evidence>
<evidence type="ECO:0000256" key="1">
    <source>
        <dbReference type="SAM" id="MobiDB-lite"/>
    </source>
</evidence>
<feature type="transmembrane region" description="Helical" evidence="2">
    <location>
        <begin position="175"/>
        <end position="194"/>
    </location>
</feature>
<keyword evidence="4" id="KW-1185">Reference proteome</keyword>
<gene>
    <name evidence="3" type="ORF">U3653_05310</name>
</gene>
<keyword evidence="2" id="KW-1133">Transmembrane helix</keyword>
<keyword evidence="2" id="KW-0472">Membrane</keyword>
<evidence type="ECO:0000313" key="3">
    <source>
        <dbReference type="EMBL" id="MEB3509428.1"/>
    </source>
</evidence>
<accession>A0ABU6APQ6</accession>